<dbReference type="EMBL" id="QROO01000002">
    <property type="protein sequence ID" value="RHL41251.1"/>
    <property type="molecule type" value="Genomic_DNA"/>
</dbReference>
<reference evidence="2 3" key="1">
    <citation type="submission" date="2016-10" db="EMBL/GenBank/DDBJ databases">
        <authorList>
            <person name="de Groot N.N."/>
        </authorList>
    </citation>
    <scope>NUCLEOTIDE SEQUENCE [LARGE SCALE GENOMIC DNA]</scope>
    <source>
        <strain evidence="2 3">NLAE-zl-C202</strain>
    </source>
</reference>
<accession>A0A1I5EA22</accession>
<evidence type="ECO:0000313" key="2">
    <source>
        <dbReference type="EMBL" id="SFO08337.1"/>
    </source>
</evidence>
<dbReference type="Proteomes" id="UP000183766">
    <property type="component" value="Unassembled WGS sequence"/>
</dbReference>
<dbReference type="AlphaFoldDB" id="A0A1I5EA22"/>
<gene>
    <name evidence="1" type="ORF">DW027_01830</name>
    <name evidence="2" type="ORF">SAMN05216250_1638</name>
</gene>
<dbReference type="EMBL" id="FOUM01000063">
    <property type="protein sequence ID" value="SFO08337.1"/>
    <property type="molecule type" value="Genomic_DNA"/>
</dbReference>
<evidence type="ECO:0000313" key="1">
    <source>
        <dbReference type="EMBL" id="RHL41251.1"/>
    </source>
</evidence>
<evidence type="ECO:0000313" key="3">
    <source>
        <dbReference type="Proteomes" id="UP000183766"/>
    </source>
</evidence>
<evidence type="ECO:0008006" key="5">
    <source>
        <dbReference type="Google" id="ProtNLM"/>
    </source>
</evidence>
<proteinExistence type="predicted"/>
<organism evidence="2 3">
    <name type="scientific">Bacteroides xylanisolvens</name>
    <dbReference type="NCBI Taxonomy" id="371601"/>
    <lineage>
        <taxon>Bacteria</taxon>
        <taxon>Pseudomonadati</taxon>
        <taxon>Bacteroidota</taxon>
        <taxon>Bacteroidia</taxon>
        <taxon>Bacteroidales</taxon>
        <taxon>Bacteroidaceae</taxon>
        <taxon>Bacteroides</taxon>
    </lineage>
</organism>
<name>A0A1I5EA22_9BACE</name>
<dbReference type="RefSeq" id="WP_074911395.1">
    <property type="nucleotide sequence ID" value="NZ_JAIWWP010000014.1"/>
</dbReference>
<evidence type="ECO:0000313" key="4">
    <source>
        <dbReference type="Proteomes" id="UP000284495"/>
    </source>
</evidence>
<protein>
    <recommendedName>
        <fullName evidence="5">Glycosyltransferase family 2 protein</fullName>
    </recommendedName>
</protein>
<dbReference type="Proteomes" id="UP000284495">
    <property type="component" value="Unassembled WGS sequence"/>
</dbReference>
<reference evidence="1 4" key="2">
    <citation type="submission" date="2018-08" db="EMBL/GenBank/DDBJ databases">
        <title>A genome reference for cultivated species of the human gut microbiota.</title>
        <authorList>
            <person name="Zou Y."/>
            <person name="Xue W."/>
            <person name="Luo G."/>
        </authorList>
    </citation>
    <scope>NUCLEOTIDE SEQUENCE [LARGE SCALE GENOMIC DNA]</scope>
    <source>
        <strain evidence="1 4">AF38-2</strain>
    </source>
</reference>
<sequence>MQTNYMDDIVLLLTACINPNGMSYTVVQDIELRKKQYRESLSFYLTHTKYKIVFIENSNTDISCLYQKEISEGRLECITFDGNNYDRYLGKGFGEALILNYAYIHSKLIAQSHYIVKITGRVIVENVIELIDSCSLDKKSVYCELGLREKTTVSVFFIAHKDFYPLFLSKRNLINDFSKCYFEKVLFQSILEWRKDIHHKYSPFYLPVHLRGICGTSGAVYPTGNRVKAFVKYILYLFFKRFLFIE</sequence>